<feature type="transmembrane region" description="Helical" evidence="8">
    <location>
        <begin position="175"/>
        <end position="194"/>
    </location>
</feature>
<feature type="compositionally biased region" description="Polar residues" evidence="7">
    <location>
        <begin position="302"/>
        <end position="319"/>
    </location>
</feature>
<evidence type="ECO:0000256" key="2">
    <source>
        <dbReference type="ARBA" id="ARBA00009816"/>
    </source>
</evidence>
<keyword evidence="5 8" id="KW-0472">Membrane</keyword>
<evidence type="ECO:0000256" key="6">
    <source>
        <dbReference type="ARBA" id="ARBA00023180"/>
    </source>
</evidence>
<dbReference type="PANTHER" id="PTHR31158:SF1">
    <property type="entry name" value="DOXA1 FACTOR-RELATED"/>
    <property type="match status" value="1"/>
</dbReference>
<dbReference type="GO" id="GO:0005789">
    <property type="term" value="C:endoplasmic reticulum membrane"/>
    <property type="evidence" value="ECO:0007669"/>
    <property type="project" value="InterPro"/>
</dbReference>
<dbReference type="PANTHER" id="PTHR31158">
    <property type="entry name" value="DUAL OXIDASE 2"/>
    <property type="match status" value="1"/>
</dbReference>
<evidence type="ECO:0000256" key="7">
    <source>
        <dbReference type="SAM" id="MobiDB-lite"/>
    </source>
</evidence>
<evidence type="ECO:0000256" key="4">
    <source>
        <dbReference type="ARBA" id="ARBA00022989"/>
    </source>
</evidence>
<keyword evidence="9" id="KW-1185">Reference proteome</keyword>
<proteinExistence type="inferred from homology"/>
<sequence length="363" mass="39816">MGLLDGWPPFYPEFRTGTMFASELFPYVIVVLVLALAFLALAPGIRGKTKRLMYCVQVFFAIVVGGIIIICAYGQDWDVASVSTVTAYKARSAAHIPAQISVKIGLKSFNVTMTGMPGNQSGGRLQYSERYALDLREFSQDLHTSHLAGVPYPVIKVAEDMALTKLAEYSTTGHYTMMLMWLSLSLWVLTGLLFSLVRRYGAYCLLLTGITLMLAVVPVASTRLGPAHVIHFPNATLRFSLGWCFWTALVTGCLCTSSGLVFSIVELIKHSRDLESSPNQEEVKVGFGSSGVTNLAFETDEQSAGNTNQTTSMNKSGLISTEEKPPHRTVDRKQPPTFLAGSDVCGQIEEEETEKEEDEDTQL</sequence>
<feature type="transmembrane region" description="Helical" evidence="8">
    <location>
        <begin position="54"/>
        <end position="75"/>
    </location>
</feature>
<feature type="transmembrane region" description="Helical" evidence="8">
    <location>
        <begin position="24"/>
        <end position="42"/>
    </location>
</feature>
<reference evidence="10 11" key="1">
    <citation type="submission" date="2025-04" db="UniProtKB">
        <authorList>
            <consortium name="RefSeq"/>
        </authorList>
    </citation>
    <scope>IDENTIFICATION</scope>
    <source>
        <tissue evidence="10 11">Gonad</tissue>
    </source>
</reference>
<feature type="transmembrane region" description="Helical" evidence="8">
    <location>
        <begin position="240"/>
        <end position="265"/>
    </location>
</feature>
<evidence type="ECO:0000313" key="9">
    <source>
        <dbReference type="Proteomes" id="UP000515135"/>
    </source>
</evidence>
<feature type="region of interest" description="Disordered" evidence="7">
    <location>
        <begin position="299"/>
        <end position="363"/>
    </location>
</feature>
<protein>
    <submittedName>
        <fullName evidence="10 11">Dual oxidase maturation factor 1-like isoform X1</fullName>
    </submittedName>
</protein>
<evidence type="ECO:0000256" key="5">
    <source>
        <dbReference type="ARBA" id="ARBA00023136"/>
    </source>
</evidence>
<dbReference type="Pfam" id="PF10204">
    <property type="entry name" value="DuoxA"/>
    <property type="match status" value="1"/>
</dbReference>
<dbReference type="GO" id="GO:0015031">
    <property type="term" value="P:protein transport"/>
    <property type="evidence" value="ECO:0007669"/>
    <property type="project" value="InterPro"/>
</dbReference>
<dbReference type="RefSeq" id="XP_019644183.1">
    <property type="nucleotide sequence ID" value="XM_019788624.1"/>
</dbReference>
<evidence type="ECO:0000256" key="1">
    <source>
        <dbReference type="ARBA" id="ARBA00004141"/>
    </source>
</evidence>
<keyword evidence="4 8" id="KW-1133">Transmembrane helix</keyword>
<dbReference type="RefSeq" id="XP_019644182.1">
    <property type="nucleotide sequence ID" value="XM_019788623.1"/>
</dbReference>
<keyword evidence="6" id="KW-0325">Glycoprotein</keyword>
<dbReference type="GeneID" id="109485171"/>
<evidence type="ECO:0000313" key="11">
    <source>
        <dbReference type="RefSeq" id="XP_019644183.1"/>
    </source>
</evidence>
<dbReference type="InterPro" id="IPR018469">
    <property type="entry name" value="Dual_oxidase_maturation_fac"/>
</dbReference>
<evidence type="ECO:0000313" key="10">
    <source>
        <dbReference type="RefSeq" id="XP_019644182.1"/>
    </source>
</evidence>
<feature type="compositionally biased region" description="Basic and acidic residues" evidence="7">
    <location>
        <begin position="321"/>
        <end position="334"/>
    </location>
</feature>
<accession>A0A6P5A427</accession>
<name>A0A6P5A427_BRABE</name>
<dbReference type="KEGG" id="bbel:109485171"/>
<organism evidence="9 11">
    <name type="scientific">Branchiostoma belcheri</name>
    <name type="common">Amphioxus</name>
    <dbReference type="NCBI Taxonomy" id="7741"/>
    <lineage>
        <taxon>Eukaryota</taxon>
        <taxon>Metazoa</taxon>
        <taxon>Chordata</taxon>
        <taxon>Cephalochordata</taxon>
        <taxon>Leptocardii</taxon>
        <taxon>Amphioxiformes</taxon>
        <taxon>Branchiostomatidae</taxon>
        <taxon>Branchiostoma</taxon>
    </lineage>
</organism>
<keyword evidence="3 8" id="KW-0812">Transmembrane</keyword>
<feature type="transmembrane region" description="Helical" evidence="8">
    <location>
        <begin position="201"/>
        <end position="220"/>
    </location>
</feature>
<dbReference type="Proteomes" id="UP000515135">
    <property type="component" value="Unplaced"/>
</dbReference>
<dbReference type="OrthoDB" id="10042652at2759"/>
<gene>
    <name evidence="10 11" type="primary">LOC109485171</name>
</gene>
<feature type="compositionally biased region" description="Acidic residues" evidence="7">
    <location>
        <begin position="348"/>
        <end position="363"/>
    </location>
</feature>
<evidence type="ECO:0000256" key="3">
    <source>
        <dbReference type="ARBA" id="ARBA00022692"/>
    </source>
</evidence>
<comment type="subcellular location">
    <subcellularLocation>
        <location evidence="1">Membrane</location>
        <topology evidence="1">Multi-pass membrane protein</topology>
    </subcellularLocation>
</comment>
<evidence type="ECO:0000256" key="8">
    <source>
        <dbReference type="SAM" id="Phobius"/>
    </source>
</evidence>
<comment type="similarity">
    <text evidence="2">Belongs to the DUOXA family.</text>
</comment>
<dbReference type="AlphaFoldDB" id="A0A6P5A427"/>